<dbReference type="PANTHER" id="PTHR43775">
    <property type="entry name" value="FATTY ACID SYNTHASE"/>
    <property type="match status" value="1"/>
</dbReference>
<proteinExistence type="predicted"/>
<dbReference type="Pfam" id="PF02801">
    <property type="entry name" value="Ketoacyl-synt_C"/>
    <property type="match status" value="1"/>
</dbReference>
<dbReference type="InterPro" id="IPR014031">
    <property type="entry name" value="Ketoacyl_synth_C"/>
</dbReference>
<dbReference type="PROSITE" id="PS52004">
    <property type="entry name" value="KS3_2"/>
    <property type="match status" value="1"/>
</dbReference>
<dbReference type="EMBL" id="EU862508">
    <property type="protein sequence ID" value="ACN43265.1"/>
    <property type="molecule type" value="Genomic_DNA"/>
</dbReference>
<evidence type="ECO:0000313" key="4">
    <source>
        <dbReference type="EMBL" id="ACN43265.1"/>
    </source>
</evidence>
<dbReference type="InterPro" id="IPR016039">
    <property type="entry name" value="Thiolase-like"/>
</dbReference>
<dbReference type="GO" id="GO:0044550">
    <property type="term" value="P:secondary metabolite biosynthetic process"/>
    <property type="evidence" value="ECO:0007669"/>
    <property type="project" value="TreeGrafter"/>
</dbReference>
<dbReference type="Gene3D" id="3.30.70.3290">
    <property type="match status" value="1"/>
</dbReference>
<dbReference type="SMART" id="SM00825">
    <property type="entry name" value="PKS_KS"/>
    <property type="match status" value="1"/>
</dbReference>
<dbReference type="InterPro" id="IPR050091">
    <property type="entry name" value="PKS_NRPS_Biosynth_Enz"/>
</dbReference>
<feature type="non-terminal residue" evidence="4">
    <location>
        <position position="262"/>
    </location>
</feature>
<feature type="non-terminal residue" evidence="4">
    <location>
        <position position="1"/>
    </location>
</feature>
<sequence length="262" mass="28793">EGHGTGTPVGDPIEASAISEMFTQYRSSEEPLYIGAVKSNVGHSEGASGITSVIKSILTLENGVIPANAWFENRNSKIPEEWHFQFPTTALPWPRTKSGLRRVSINSFGVSGTNAHIVTYHFLKEHGYDAPHRTVDVPRSTSCPISMISHYYSNNYLLLAIPKTLPASSSARESPQLIVLSSHDQDGISRLANGYKQHPISDPFYDLAFTLATKRTFSNWRAAFVANSIESMHEALEEKLEVKRVAADPGLALIFSGHGAQW</sequence>
<dbReference type="Gene3D" id="3.40.47.10">
    <property type="match status" value="1"/>
</dbReference>
<dbReference type="AlphaFoldDB" id="C0J6I8"/>
<dbReference type="GO" id="GO:0004312">
    <property type="term" value="F:fatty acid synthase activity"/>
    <property type="evidence" value="ECO:0007669"/>
    <property type="project" value="TreeGrafter"/>
</dbReference>
<protein>
    <submittedName>
        <fullName evidence="4">Putative polyketide synthase</fullName>
    </submittedName>
</protein>
<name>C0J6I8_9PEZI</name>
<evidence type="ECO:0000256" key="2">
    <source>
        <dbReference type="ARBA" id="ARBA00022553"/>
    </source>
</evidence>
<dbReference type="GO" id="GO:0006633">
    <property type="term" value="P:fatty acid biosynthetic process"/>
    <property type="evidence" value="ECO:0007669"/>
    <property type="project" value="TreeGrafter"/>
</dbReference>
<organism evidence="4">
    <name type="scientific">Halorosellinia oceanica</name>
    <dbReference type="NCBI Taxonomy" id="190947"/>
    <lineage>
        <taxon>Eukaryota</taxon>
        <taxon>Fungi</taxon>
        <taxon>Dikarya</taxon>
        <taxon>Ascomycota</taxon>
        <taxon>Pezizomycotina</taxon>
        <taxon>Sordariomycetes</taxon>
        <taxon>Xylariomycetidae</taxon>
        <taxon>Xylariales</taxon>
        <taxon>Xylariaceae</taxon>
        <taxon>Halorosellinia</taxon>
    </lineage>
</organism>
<dbReference type="SUPFAM" id="SSF53901">
    <property type="entry name" value="Thiolase-like"/>
    <property type="match status" value="1"/>
</dbReference>
<keyword evidence="1" id="KW-0596">Phosphopantetheine</keyword>
<evidence type="ECO:0000256" key="1">
    <source>
        <dbReference type="ARBA" id="ARBA00022450"/>
    </source>
</evidence>
<keyword evidence="2" id="KW-0597">Phosphoprotein</keyword>
<evidence type="ECO:0000259" key="3">
    <source>
        <dbReference type="PROSITE" id="PS52004"/>
    </source>
</evidence>
<reference evidence="4" key="1">
    <citation type="journal article" date="2009" name="Appl. Environ. Microbiol.">
        <title>Insect-specific polyketide synthases (PKSs), potential PKS-nonribosomal peptide synthetase hybrids, and novel PKS clades in tropical fungi.</title>
        <authorList>
            <person name="Amnuaykanjanasin A."/>
            <person name="Phonghanpot S."/>
            <person name="Sengpanich N."/>
            <person name="Cheevadhanarak S."/>
            <person name="Tanticharoen M."/>
        </authorList>
    </citation>
    <scope>NUCLEOTIDE SEQUENCE</scope>
    <source>
        <strain evidence="4">BCC11430</strain>
    </source>
</reference>
<dbReference type="PANTHER" id="PTHR43775:SF29">
    <property type="entry name" value="ASPERFURANONE POLYKETIDE SYNTHASE AFOG-RELATED"/>
    <property type="match status" value="1"/>
</dbReference>
<accession>C0J6I8</accession>
<feature type="domain" description="Ketosynthase family 3 (KS3)" evidence="3">
    <location>
        <begin position="1"/>
        <end position="121"/>
    </location>
</feature>
<dbReference type="CDD" id="cd00833">
    <property type="entry name" value="PKS"/>
    <property type="match status" value="1"/>
</dbReference>
<dbReference type="InterPro" id="IPR020841">
    <property type="entry name" value="PKS_Beta-ketoAc_synthase_dom"/>
</dbReference>